<evidence type="ECO:0000313" key="2">
    <source>
        <dbReference type="Proteomes" id="UP000001292"/>
    </source>
</evidence>
<accession>B4IQ91</accession>
<dbReference type="Proteomes" id="UP000001292">
    <property type="component" value="Unassembled WGS sequence"/>
</dbReference>
<name>B4IQ91_DROSE</name>
<sequence>MIYSNPLCSKECEITLEPNAIEAHPVLESHMLPYPTMSVYTQYSTAQNSFGVTPFQPTGDKTTAYC</sequence>
<keyword evidence="2" id="KW-1185">Reference proteome</keyword>
<proteinExistence type="predicted"/>
<dbReference type="EMBL" id="CH686340">
    <property type="protein sequence ID" value="EDW44109.1"/>
    <property type="molecule type" value="Genomic_DNA"/>
</dbReference>
<protein>
    <submittedName>
        <fullName evidence="1">GM26750</fullName>
    </submittedName>
</protein>
<dbReference type="HOGENOM" id="CLU_2833889_0_0_1"/>
<gene>
    <name evidence="1" type="primary">Dsec\GM26750</name>
    <name evidence="1" type="ORF">Dsec_GM26750</name>
</gene>
<organism evidence="2">
    <name type="scientific">Drosophila sechellia</name>
    <name type="common">Fruit fly</name>
    <dbReference type="NCBI Taxonomy" id="7238"/>
    <lineage>
        <taxon>Eukaryota</taxon>
        <taxon>Metazoa</taxon>
        <taxon>Ecdysozoa</taxon>
        <taxon>Arthropoda</taxon>
        <taxon>Hexapoda</taxon>
        <taxon>Insecta</taxon>
        <taxon>Pterygota</taxon>
        <taxon>Neoptera</taxon>
        <taxon>Endopterygota</taxon>
        <taxon>Diptera</taxon>
        <taxon>Brachycera</taxon>
        <taxon>Muscomorpha</taxon>
        <taxon>Ephydroidea</taxon>
        <taxon>Drosophilidae</taxon>
        <taxon>Drosophila</taxon>
        <taxon>Sophophora</taxon>
    </lineage>
</organism>
<dbReference type="STRING" id="7238.B4IQ91"/>
<dbReference type="AlphaFoldDB" id="B4IQ91"/>
<evidence type="ECO:0000313" key="1">
    <source>
        <dbReference type="EMBL" id="EDW44109.1"/>
    </source>
</evidence>
<reference evidence="1 2" key="1">
    <citation type="journal article" date="2007" name="Nature">
        <title>Evolution of genes and genomes on the Drosophila phylogeny.</title>
        <authorList>
            <consortium name="Drosophila 12 Genomes Consortium"/>
            <person name="Clark A.G."/>
            <person name="Eisen M.B."/>
            <person name="Smith D.R."/>
            <person name="Bergman C.M."/>
            <person name="Oliver B."/>
            <person name="Markow T.A."/>
            <person name="Kaufman T.C."/>
            <person name="Kellis M."/>
            <person name="Gelbart W."/>
            <person name="Iyer V.N."/>
            <person name="Pollard D.A."/>
            <person name="Sackton T.B."/>
            <person name="Larracuente A.M."/>
            <person name="Singh N.D."/>
            <person name="Abad J.P."/>
            <person name="Abt D.N."/>
            <person name="Adryan B."/>
            <person name="Aguade M."/>
            <person name="Akashi H."/>
            <person name="Anderson W.W."/>
            <person name="Aquadro C.F."/>
            <person name="Ardell D.H."/>
            <person name="Arguello R."/>
            <person name="Artieri C.G."/>
            <person name="Barbash D.A."/>
            <person name="Barker D."/>
            <person name="Barsanti P."/>
            <person name="Batterham P."/>
            <person name="Batzoglou S."/>
            <person name="Begun D."/>
            <person name="Bhutkar A."/>
            <person name="Blanco E."/>
            <person name="Bosak S.A."/>
            <person name="Bradley R.K."/>
            <person name="Brand A.D."/>
            <person name="Brent M.R."/>
            <person name="Brooks A.N."/>
            <person name="Brown R.H."/>
            <person name="Butlin R.K."/>
            <person name="Caggese C."/>
            <person name="Calvi B.R."/>
            <person name="Bernardo de Carvalho A."/>
            <person name="Caspi A."/>
            <person name="Castrezana S."/>
            <person name="Celniker S.E."/>
            <person name="Chang J.L."/>
            <person name="Chapple C."/>
            <person name="Chatterji S."/>
            <person name="Chinwalla A."/>
            <person name="Civetta A."/>
            <person name="Clifton S.W."/>
            <person name="Comeron J.M."/>
            <person name="Costello J.C."/>
            <person name="Coyne J.A."/>
            <person name="Daub J."/>
            <person name="David R.G."/>
            <person name="Delcher A.L."/>
            <person name="Delehaunty K."/>
            <person name="Do C.B."/>
            <person name="Ebling H."/>
            <person name="Edwards K."/>
            <person name="Eickbush T."/>
            <person name="Evans J.D."/>
            <person name="Filipski A."/>
            <person name="Findeiss S."/>
            <person name="Freyhult E."/>
            <person name="Fulton L."/>
            <person name="Fulton R."/>
            <person name="Garcia A.C."/>
            <person name="Gardiner A."/>
            <person name="Garfield D.A."/>
            <person name="Garvin B.E."/>
            <person name="Gibson G."/>
            <person name="Gilbert D."/>
            <person name="Gnerre S."/>
            <person name="Godfrey J."/>
            <person name="Good R."/>
            <person name="Gotea V."/>
            <person name="Gravely B."/>
            <person name="Greenberg A.J."/>
            <person name="Griffiths-Jones S."/>
            <person name="Gross S."/>
            <person name="Guigo R."/>
            <person name="Gustafson E.A."/>
            <person name="Haerty W."/>
            <person name="Hahn M.W."/>
            <person name="Halligan D.L."/>
            <person name="Halpern A.L."/>
            <person name="Halter G.M."/>
            <person name="Han M.V."/>
            <person name="Heger A."/>
            <person name="Hillier L."/>
            <person name="Hinrichs A.S."/>
            <person name="Holmes I."/>
            <person name="Hoskins R.A."/>
            <person name="Hubisz M.J."/>
            <person name="Hultmark D."/>
            <person name="Huntley M.A."/>
            <person name="Jaffe D.B."/>
            <person name="Jagadeeshan S."/>
            <person name="Jeck W.R."/>
            <person name="Johnson J."/>
            <person name="Jones C.D."/>
            <person name="Jordan W.C."/>
            <person name="Karpen G.H."/>
            <person name="Kataoka E."/>
            <person name="Keightley P.D."/>
            <person name="Kheradpour P."/>
            <person name="Kirkness E.F."/>
            <person name="Koerich L.B."/>
            <person name="Kristiansen K."/>
            <person name="Kudrna D."/>
            <person name="Kulathinal R.J."/>
            <person name="Kumar S."/>
            <person name="Kwok R."/>
            <person name="Lander E."/>
            <person name="Langley C.H."/>
            <person name="Lapoint R."/>
            <person name="Lazzaro B.P."/>
            <person name="Lee S.J."/>
            <person name="Levesque L."/>
            <person name="Li R."/>
            <person name="Lin C.F."/>
            <person name="Lin M.F."/>
            <person name="Lindblad-Toh K."/>
            <person name="Llopart A."/>
            <person name="Long M."/>
            <person name="Low L."/>
            <person name="Lozovsky E."/>
            <person name="Lu J."/>
            <person name="Luo M."/>
            <person name="Machado C.A."/>
            <person name="Makalowski W."/>
            <person name="Marzo M."/>
            <person name="Matsuda M."/>
            <person name="Matzkin L."/>
            <person name="McAllister B."/>
            <person name="McBride C.S."/>
            <person name="McKernan B."/>
            <person name="McKernan K."/>
            <person name="Mendez-Lago M."/>
            <person name="Minx P."/>
            <person name="Mollenhauer M.U."/>
            <person name="Montooth K."/>
            <person name="Mount S.M."/>
            <person name="Mu X."/>
            <person name="Myers E."/>
            <person name="Negre B."/>
            <person name="Newfeld S."/>
            <person name="Nielsen R."/>
            <person name="Noor M.A."/>
            <person name="O'Grady P."/>
            <person name="Pachter L."/>
            <person name="Papaceit M."/>
            <person name="Parisi M.J."/>
            <person name="Parisi M."/>
            <person name="Parts L."/>
            <person name="Pedersen J.S."/>
            <person name="Pesole G."/>
            <person name="Phillippy A.M."/>
            <person name="Ponting C.P."/>
            <person name="Pop M."/>
            <person name="Porcelli D."/>
            <person name="Powell J.R."/>
            <person name="Prohaska S."/>
            <person name="Pruitt K."/>
            <person name="Puig M."/>
            <person name="Quesneville H."/>
            <person name="Ram K.R."/>
            <person name="Rand D."/>
            <person name="Rasmussen M.D."/>
            <person name="Reed L.K."/>
            <person name="Reenan R."/>
            <person name="Reily A."/>
            <person name="Remington K.A."/>
            <person name="Rieger T.T."/>
            <person name="Ritchie M.G."/>
            <person name="Robin C."/>
            <person name="Rogers Y.H."/>
            <person name="Rohde C."/>
            <person name="Rozas J."/>
            <person name="Rubenfield M.J."/>
            <person name="Ruiz A."/>
            <person name="Russo S."/>
            <person name="Salzberg S.L."/>
            <person name="Sanchez-Gracia A."/>
            <person name="Saranga D.J."/>
            <person name="Sato H."/>
            <person name="Schaeffer S.W."/>
            <person name="Schatz M.C."/>
            <person name="Schlenke T."/>
            <person name="Schwartz R."/>
            <person name="Segarra C."/>
            <person name="Singh R.S."/>
            <person name="Sirot L."/>
            <person name="Sirota M."/>
            <person name="Sisneros N.B."/>
            <person name="Smith C.D."/>
            <person name="Smith T.F."/>
            <person name="Spieth J."/>
            <person name="Stage D.E."/>
            <person name="Stark A."/>
            <person name="Stephan W."/>
            <person name="Strausberg R.L."/>
            <person name="Strempel S."/>
            <person name="Sturgill D."/>
            <person name="Sutton G."/>
            <person name="Sutton G.G."/>
            <person name="Tao W."/>
            <person name="Teichmann S."/>
            <person name="Tobari Y.N."/>
            <person name="Tomimura Y."/>
            <person name="Tsolas J.M."/>
            <person name="Valente V.L."/>
            <person name="Venter E."/>
            <person name="Venter J.C."/>
            <person name="Vicario S."/>
            <person name="Vieira F.G."/>
            <person name="Vilella A.J."/>
            <person name="Villasante A."/>
            <person name="Walenz B."/>
            <person name="Wang J."/>
            <person name="Wasserman M."/>
            <person name="Watts T."/>
            <person name="Wilson D."/>
            <person name="Wilson R.K."/>
            <person name="Wing R.A."/>
            <person name="Wolfner M.F."/>
            <person name="Wong A."/>
            <person name="Wong G.K."/>
            <person name="Wu C.I."/>
            <person name="Wu G."/>
            <person name="Yamamoto D."/>
            <person name="Yang H.P."/>
            <person name="Yang S.P."/>
            <person name="Yorke J.A."/>
            <person name="Yoshida K."/>
            <person name="Zdobnov E."/>
            <person name="Zhang P."/>
            <person name="Zhang Y."/>
            <person name="Zimin A.V."/>
            <person name="Baldwin J."/>
            <person name="Abdouelleil A."/>
            <person name="Abdulkadir J."/>
            <person name="Abebe A."/>
            <person name="Abera B."/>
            <person name="Abreu J."/>
            <person name="Acer S.C."/>
            <person name="Aftuck L."/>
            <person name="Alexander A."/>
            <person name="An P."/>
            <person name="Anderson E."/>
            <person name="Anderson S."/>
            <person name="Arachi H."/>
            <person name="Azer M."/>
            <person name="Bachantsang P."/>
            <person name="Barry A."/>
            <person name="Bayul T."/>
            <person name="Berlin A."/>
            <person name="Bessette D."/>
            <person name="Bloom T."/>
            <person name="Blye J."/>
            <person name="Boguslavskiy L."/>
            <person name="Bonnet C."/>
            <person name="Boukhgalter B."/>
            <person name="Bourzgui I."/>
            <person name="Brown A."/>
            <person name="Cahill P."/>
            <person name="Channer S."/>
            <person name="Cheshatsang Y."/>
            <person name="Chuda L."/>
            <person name="Citroen M."/>
            <person name="Collymore A."/>
            <person name="Cooke P."/>
            <person name="Costello M."/>
            <person name="D'Aco K."/>
            <person name="Daza R."/>
            <person name="De Haan G."/>
            <person name="DeGray S."/>
            <person name="DeMaso C."/>
            <person name="Dhargay N."/>
            <person name="Dooley K."/>
            <person name="Dooley E."/>
            <person name="Doricent M."/>
            <person name="Dorje P."/>
            <person name="Dorjee K."/>
            <person name="Dupes A."/>
            <person name="Elong R."/>
            <person name="Falk J."/>
            <person name="Farina A."/>
            <person name="Faro S."/>
            <person name="Ferguson D."/>
            <person name="Fisher S."/>
            <person name="Foley C.D."/>
            <person name="Franke A."/>
            <person name="Friedrich D."/>
            <person name="Gadbois L."/>
            <person name="Gearin G."/>
            <person name="Gearin C.R."/>
            <person name="Giannoukos G."/>
            <person name="Goode T."/>
            <person name="Graham J."/>
            <person name="Grandbois E."/>
            <person name="Grewal S."/>
            <person name="Gyaltsen K."/>
            <person name="Hafez N."/>
            <person name="Hagos B."/>
            <person name="Hall J."/>
            <person name="Henson C."/>
            <person name="Hollinger A."/>
            <person name="Honan T."/>
            <person name="Huard M.D."/>
            <person name="Hughes L."/>
            <person name="Hurhula B."/>
            <person name="Husby M.E."/>
            <person name="Kamat A."/>
            <person name="Kanga B."/>
            <person name="Kashin S."/>
            <person name="Khazanovich D."/>
            <person name="Kisner P."/>
            <person name="Lance K."/>
            <person name="Lara M."/>
            <person name="Lee W."/>
            <person name="Lennon N."/>
            <person name="Letendre F."/>
            <person name="LeVine R."/>
            <person name="Lipovsky A."/>
            <person name="Liu X."/>
            <person name="Liu J."/>
            <person name="Liu S."/>
            <person name="Lokyitsang T."/>
            <person name="Lokyitsang Y."/>
            <person name="Lubonja R."/>
            <person name="Lui A."/>
            <person name="MacDonald P."/>
            <person name="Magnisalis V."/>
            <person name="Maru K."/>
            <person name="Matthews C."/>
            <person name="McCusker W."/>
            <person name="McDonough S."/>
            <person name="Mehta T."/>
            <person name="Meldrim J."/>
            <person name="Meneus L."/>
            <person name="Mihai O."/>
            <person name="Mihalev A."/>
            <person name="Mihova T."/>
            <person name="Mittelman R."/>
            <person name="Mlenga V."/>
            <person name="Montmayeur A."/>
            <person name="Mulrain L."/>
            <person name="Navidi A."/>
            <person name="Naylor J."/>
            <person name="Negash T."/>
            <person name="Nguyen T."/>
            <person name="Nguyen N."/>
            <person name="Nicol R."/>
            <person name="Norbu C."/>
            <person name="Norbu N."/>
            <person name="Novod N."/>
            <person name="O'Neill B."/>
            <person name="Osman S."/>
            <person name="Markiewicz E."/>
            <person name="Oyono O.L."/>
            <person name="Patti C."/>
            <person name="Phunkhang P."/>
            <person name="Pierre F."/>
            <person name="Priest M."/>
            <person name="Raghuraman S."/>
            <person name="Rege F."/>
            <person name="Reyes R."/>
            <person name="Rise C."/>
            <person name="Rogov P."/>
            <person name="Ross K."/>
            <person name="Ryan E."/>
            <person name="Settipalli S."/>
            <person name="Shea T."/>
            <person name="Sherpa N."/>
            <person name="Shi L."/>
            <person name="Shih D."/>
            <person name="Sparrow T."/>
            <person name="Spaulding J."/>
            <person name="Stalker J."/>
            <person name="Stange-Thomann N."/>
            <person name="Stavropoulos S."/>
            <person name="Stone C."/>
            <person name="Strader C."/>
            <person name="Tesfaye S."/>
            <person name="Thomson T."/>
            <person name="Thoulutsang Y."/>
            <person name="Thoulutsang D."/>
            <person name="Topham K."/>
            <person name="Topping I."/>
            <person name="Tsamla T."/>
            <person name="Vassiliev H."/>
            <person name="Vo A."/>
            <person name="Wangchuk T."/>
            <person name="Wangdi T."/>
            <person name="Weiand M."/>
            <person name="Wilkinson J."/>
            <person name="Wilson A."/>
            <person name="Yadav S."/>
            <person name="Young G."/>
            <person name="Yu Q."/>
            <person name="Zembek L."/>
            <person name="Zhong D."/>
            <person name="Zimmer A."/>
            <person name="Zwirko Z."/>
            <person name="Jaffe D.B."/>
            <person name="Alvarez P."/>
            <person name="Brockman W."/>
            <person name="Butler J."/>
            <person name="Chin C."/>
            <person name="Gnerre S."/>
            <person name="Grabherr M."/>
            <person name="Kleber M."/>
            <person name="Mauceli E."/>
            <person name="MacCallum I."/>
        </authorList>
    </citation>
    <scope>NUCLEOTIDE SEQUENCE [LARGE SCALE GENOMIC DNA]</scope>
    <source>
        <strain evidence="2">Rob3c / Tucson 14021-0248.25</strain>
    </source>
</reference>